<feature type="compositionally biased region" description="Basic and acidic residues" evidence="1">
    <location>
        <begin position="28"/>
        <end position="40"/>
    </location>
</feature>
<evidence type="ECO:0000313" key="2">
    <source>
        <dbReference type="EMBL" id="KDB54397.1"/>
    </source>
</evidence>
<comment type="caution">
    <text evidence="2">The sequence shown here is derived from an EMBL/GenBank/DDBJ whole genome shotgun (WGS) entry which is preliminary data.</text>
</comment>
<name>A0A059KSD5_9BURK</name>
<dbReference type="AlphaFoldDB" id="A0A059KSD5"/>
<sequence>MWKLILGFIVFAAAAMYMLSKGGDIDMGGEKHGVESHDSSSAHGASAPAAPASAASN</sequence>
<accession>A0A059KSD5</accession>
<feature type="compositionally biased region" description="Low complexity" evidence="1">
    <location>
        <begin position="41"/>
        <end position="57"/>
    </location>
</feature>
<reference evidence="2 3" key="1">
    <citation type="journal article" date="2014" name="FEMS Microbiol. Ecol.">
        <title>Sphaerotilus natans encrusted with nanoball-shaped Fe(III) oxide minerals formed by nitrate-reducing mixotrophic Fe(II) oxidation.</title>
        <authorList>
            <person name="Park S."/>
            <person name="Kim D.H."/>
            <person name="Lee J.H."/>
            <person name="Hur H.G."/>
        </authorList>
    </citation>
    <scope>NUCLEOTIDE SEQUENCE [LARGE SCALE GENOMIC DNA]</scope>
    <source>
        <strain evidence="2 3">DSM 6575</strain>
    </source>
</reference>
<gene>
    <name evidence="2" type="ORF">X805_00420</name>
</gene>
<evidence type="ECO:0000313" key="3">
    <source>
        <dbReference type="Proteomes" id="UP000026714"/>
    </source>
</evidence>
<organism evidence="2 3">
    <name type="scientific">Sphaerotilus natans subsp. natans DSM 6575</name>
    <dbReference type="NCBI Taxonomy" id="1286631"/>
    <lineage>
        <taxon>Bacteria</taxon>
        <taxon>Pseudomonadati</taxon>
        <taxon>Pseudomonadota</taxon>
        <taxon>Betaproteobacteria</taxon>
        <taxon>Burkholderiales</taxon>
        <taxon>Sphaerotilaceae</taxon>
        <taxon>Sphaerotilus</taxon>
    </lineage>
</organism>
<dbReference type="RefSeq" id="WP_169740563.1">
    <property type="nucleotide sequence ID" value="NZ_AZRA01000001.1"/>
</dbReference>
<dbReference type="eggNOG" id="ENOG5033FFE">
    <property type="taxonomic scope" value="Bacteria"/>
</dbReference>
<keyword evidence="3" id="KW-1185">Reference proteome</keyword>
<feature type="region of interest" description="Disordered" evidence="1">
    <location>
        <begin position="28"/>
        <end position="57"/>
    </location>
</feature>
<evidence type="ECO:0000256" key="1">
    <source>
        <dbReference type="SAM" id="MobiDB-lite"/>
    </source>
</evidence>
<proteinExistence type="predicted"/>
<protein>
    <submittedName>
        <fullName evidence="2">Uncharacterized protein</fullName>
    </submittedName>
</protein>
<dbReference type="EMBL" id="AZRA01000001">
    <property type="protein sequence ID" value="KDB54397.1"/>
    <property type="molecule type" value="Genomic_DNA"/>
</dbReference>
<dbReference type="Proteomes" id="UP000026714">
    <property type="component" value="Unassembled WGS sequence"/>
</dbReference>